<evidence type="ECO:0000259" key="1">
    <source>
        <dbReference type="Pfam" id="PF00155"/>
    </source>
</evidence>
<comment type="caution">
    <text evidence="2">The sequence shown here is derived from an EMBL/GenBank/DDBJ whole genome shotgun (WGS) entry which is preliminary data.</text>
</comment>
<feature type="domain" description="Aminotransferase class I/classII large" evidence="1">
    <location>
        <begin position="105"/>
        <end position="508"/>
    </location>
</feature>
<organism evidence="2 3">
    <name type="scientific">Podospora australis</name>
    <dbReference type="NCBI Taxonomy" id="1536484"/>
    <lineage>
        <taxon>Eukaryota</taxon>
        <taxon>Fungi</taxon>
        <taxon>Dikarya</taxon>
        <taxon>Ascomycota</taxon>
        <taxon>Pezizomycotina</taxon>
        <taxon>Sordariomycetes</taxon>
        <taxon>Sordariomycetidae</taxon>
        <taxon>Sordariales</taxon>
        <taxon>Podosporaceae</taxon>
        <taxon>Podospora</taxon>
    </lineage>
</organism>
<reference evidence="2" key="1">
    <citation type="journal article" date="2023" name="Mol. Phylogenet. Evol.">
        <title>Genome-scale phylogeny and comparative genomics of the fungal order Sordariales.</title>
        <authorList>
            <person name="Hensen N."/>
            <person name="Bonometti L."/>
            <person name="Westerberg I."/>
            <person name="Brannstrom I.O."/>
            <person name="Guillou S."/>
            <person name="Cros-Aarteil S."/>
            <person name="Calhoun S."/>
            <person name="Haridas S."/>
            <person name="Kuo A."/>
            <person name="Mondo S."/>
            <person name="Pangilinan J."/>
            <person name="Riley R."/>
            <person name="LaButti K."/>
            <person name="Andreopoulos B."/>
            <person name="Lipzen A."/>
            <person name="Chen C."/>
            <person name="Yan M."/>
            <person name="Daum C."/>
            <person name="Ng V."/>
            <person name="Clum A."/>
            <person name="Steindorff A."/>
            <person name="Ohm R.A."/>
            <person name="Martin F."/>
            <person name="Silar P."/>
            <person name="Natvig D.O."/>
            <person name="Lalanne C."/>
            <person name="Gautier V."/>
            <person name="Ament-Velasquez S.L."/>
            <person name="Kruys A."/>
            <person name="Hutchinson M.I."/>
            <person name="Powell A.J."/>
            <person name="Barry K."/>
            <person name="Miller A.N."/>
            <person name="Grigoriev I.V."/>
            <person name="Debuchy R."/>
            <person name="Gladieux P."/>
            <person name="Hiltunen Thoren M."/>
            <person name="Johannesson H."/>
        </authorList>
    </citation>
    <scope>NUCLEOTIDE SEQUENCE</scope>
    <source>
        <strain evidence="2">PSN309</strain>
    </source>
</reference>
<dbReference type="PANTHER" id="PTHR42858:SF1">
    <property type="entry name" value="LD15494P"/>
    <property type="match status" value="1"/>
</dbReference>
<proteinExistence type="predicted"/>
<sequence length="538" mass="59051">MRSCIPVFTFCCYKPVLGSSSSFVCRLNALVSLPRITSPASFSSLVPASSAPFTFPTTRYSIHEQQASTSAKKNTLINLLRGWPSPHLLPSELLRQAANRALSDPNIFVPGLQYGPDPGYQPLREELARWLARSYSSSGSASDPEEICITGGASQSLAAILASFTDPGVTRAVWAAAPCYYLACPIFEDAGLGAGAGRLRAVKEDGEGVDVTLLEKMLGEFDRDYDSQNTRAKEEVKDPGPARKHYRHVIYLVTTCSNPSGKTLSLERRRRLVQIARKFDALVISDDVYDFLQWSTVPSSTQEQRLVLPRLSDIDIALGESRWDPLRKRFGHAVSNGSFSKLIGPGVRTGWVHASRDFVYGLSQTGQTRSGGAASQLTAAVIHQFMISGWLDEHIVKTVRPALQRRHRLIVDTVKKEMGADMGVKVVAETSEQGKEVFGGYFVWLELPEGVDAREVAKRAKEEESLVVAEGQLFEVAGDEEKARFPRNLRLSFSWEEEGALREGVERLGRVVRSILEGGARESVGRAQGEGDFALTGI</sequence>
<dbReference type="GO" id="GO:0047536">
    <property type="term" value="F:2-aminoadipate transaminase activity"/>
    <property type="evidence" value="ECO:0007669"/>
    <property type="project" value="TreeGrafter"/>
</dbReference>
<dbReference type="InterPro" id="IPR015422">
    <property type="entry name" value="PyrdxlP-dep_Trfase_small"/>
</dbReference>
<dbReference type="Gene3D" id="3.40.640.10">
    <property type="entry name" value="Type I PLP-dependent aspartate aminotransferase-like (Major domain)"/>
    <property type="match status" value="1"/>
</dbReference>
<evidence type="ECO:0000313" key="2">
    <source>
        <dbReference type="EMBL" id="KAK4185927.1"/>
    </source>
</evidence>
<dbReference type="InterPro" id="IPR004839">
    <property type="entry name" value="Aminotransferase_I/II_large"/>
</dbReference>
<dbReference type="CDD" id="cd00609">
    <property type="entry name" value="AAT_like"/>
    <property type="match status" value="1"/>
</dbReference>
<dbReference type="Proteomes" id="UP001302126">
    <property type="component" value="Unassembled WGS sequence"/>
</dbReference>
<protein>
    <submittedName>
        <fullName evidence="2">Pyridoxal phosphate-dependent transferase</fullName>
    </submittedName>
</protein>
<evidence type="ECO:0000313" key="3">
    <source>
        <dbReference type="Proteomes" id="UP001302126"/>
    </source>
</evidence>
<keyword evidence="3" id="KW-1185">Reference proteome</keyword>
<dbReference type="GO" id="GO:0030170">
    <property type="term" value="F:pyridoxal phosphate binding"/>
    <property type="evidence" value="ECO:0007669"/>
    <property type="project" value="InterPro"/>
</dbReference>
<dbReference type="AlphaFoldDB" id="A0AAN6WT29"/>
<dbReference type="SUPFAM" id="SSF53383">
    <property type="entry name" value="PLP-dependent transferases"/>
    <property type="match status" value="1"/>
</dbReference>
<dbReference type="EMBL" id="MU864436">
    <property type="protein sequence ID" value="KAK4185927.1"/>
    <property type="molecule type" value="Genomic_DNA"/>
</dbReference>
<dbReference type="InterPro" id="IPR015421">
    <property type="entry name" value="PyrdxlP-dep_Trfase_major"/>
</dbReference>
<gene>
    <name evidence="2" type="ORF">QBC35DRAFT_524609</name>
</gene>
<dbReference type="PANTHER" id="PTHR42858">
    <property type="entry name" value="AMINOTRANSFERASE"/>
    <property type="match status" value="1"/>
</dbReference>
<dbReference type="InterPro" id="IPR015424">
    <property type="entry name" value="PyrdxlP-dep_Trfase"/>
</dbReference>
<reference evidence="2" key="2">
    <citation type="submission" date="2023-05" db="EMBL/GenBank/DDBJ databases">
        <authorList>
            <consortium name="Lawrence Berkeley National Laboratory"/>
            <person name="Steindorff A."/>
            <person name="Hensen N."/>
            <person name="Bonometti L."/>
            <person name="Westerberg I."/>
            <person name="Brannstrom I.O."/>
            <person name="Guillou S."/>
            <person name="Cros-Aarteil S."/>
            <person name="Calhoun S."/>
            <person name="Haridas S."/>
            <person name="Kuo A."/>
            <person name="Mondo S."/>
            <person name="Pangilinan J."/>
            <person name="Riley R."/>
            <person name="Labutti K."/>
            <person name="Andreopoulos B."/>
            <person name="Lipzen A."/>
            <person name="Chen C."/>
            <person name="Yanf M."/>
            <person name="Daum C."/>
            <person name="Ng V."/>
            <person name="Clum A."/>
            <person name="Ohm R."/>
            <person name="Martin F."/>
            <person name="Silar P."/>
            <person name="Natvig D."/>
            <person name="Lalanne C."/>
            <person name="Gautier V."/>
            <person name="Ament-Velasquez S.L."/>
            <person name="Kruys A."/>
            <person name="Hutchinson M.I."/>
            <person name="Powell A.J."/>
            <person name="Barry K."/>
            <person name="Miller A.N."/>
            <person name="Grigoriev I.V."/>
            <person name="Debuchy R."/>
            <person name="Gladieux P."/>
            <person name="Thoren M.H."/>
            <person name="Johannesson H."/>
        </authorList>
    </citation>
    <scope>NUCLEOTIDE SEQUENCE</scope>
    <source>
        <strain evidence="2">PSN309</strain>
    </source>
</reference>
<dbReference type="Gene3D" id="3.90.1150.10">
    <property type="entry name" value="Aspartate Aminotransferase, domain 1"/>
    <property type="match status" value="1"/>
</dbReference>
<keyword evidence="2" id="KW-0808">Transferase</keyword>
<dbReference type="Pfam" id="PF00155">
    <property type="entry name" value="Aminotran_1_2"/>
    <property type="match status" value="1"/>
</dbReference>
<accession>A0AAN6WT29</accession>
<name>A0AAN6WT29_9PEZI</name>